<dbReference type="PRINTS" id="PR00999">
    <property type="entry name" value="FUNGALYSIN"/>
</dbReference>
<dbReference type="InterPro" id="IPR027268">
    <property type="entry name" value="Peptidase_M4/M1_CTD_sf"/>
</dbReference>
<evidence type="ECO:0000256" key="7">
    <source>
        <dbReference type="ARBA" id="ARBA00022833"/>
    </source>
</evidence>
<dbReference type="GO" id="GO:0008270">
    <property type="term" value="F:zinc ion binding"/>
    <property type="evidence" value="ECO:0007669"/>
    <property type="project" value="InterPro"/>
</dbReference>
<evidence type="ECO:0000256" key="8">
    <source>
        <dbReference type="ARBA" id="ARBA00023049"/>
    </source>
</evidence>
<comment type="cofactor">
    <cofactor evidence="11">
        <name>Zn(2+)</name>
        <dbReference type="ChEBI" id="CHEBI:29105"/>
    </cofactor>
    <text evidence="11">Binds 1 zinc ion per subunit.</text>
</comment>
<evidence type="ECO:0000256" key="10">
    <source>
        <dbReference type="PIRSR" id="PIRSR601842-1"/>
    </source>
</evidence>
<dbReference type="PANTHER" id="PTHR33478">
    <property type="entry name" value="EXTRACELLULAR METALLOPROTEINASE MEP"/>
    <property type="match status" value="1"/>
</dbReference>
<keyword evidence="6 12" id="KW-0378">Hydrolase</keyword>
<dbReference type="GO" id="GO:0004222">
    <property type="term" value="F:metalloendopeptidase activity"/>
    <property type="evidence" value="ECO:0007669"/>
    <property type="project" value="InterPro"/>
</dbReference>
<comment type="subcellular location">
    <subcellularLocation>
        <location evidence="1 12">Secreted</location>
    </subcellularLocation>
</comment>
<evidence type="ECO:0000256" key="12">
    <source>
        <dbReference type="RuleBase" id="RU364017"/>
    </source>
</evidence>
<evidence type="ECO:0000313" key="13">
    <source>
        <dbReference type="EMBL" id="KAJ7655472.1"/>
    </source>
</evidence>
<accession>A0AAD7CP27</accession>
<evidence type="ECO:0000256" key="11">
    <source>
        <dbReference type="PIRSR" id="PIRSR601842-2"/>
    </source>
</evidence>
<feature type="binding site" evidence="11">
    <location>
        <position position="393"/>
    </location>
    <ligand>
        <name>Zn(2+)</name>
        <dbReference type="ChEBI" id="CHEBI:29105"/>
        <note>catalytic</note>
    </ligand>
</feature>
<feature type="binding site" evidence="11">
    <location>
        <position position="389"/>
    </location>
    <ligand>
        <name>Zn(2+)</name>
        <dbReference type="ChEBI" id="CHEBI:29105"/>
        <note>catalytic</note>
    </ligand>
</feature>
<dbReference type="SUPFAM" id="SSF55486">
    <property type="entry name" value="Metalloproteases ('zincins'), catalytic domain"/>
    <property type="match status" value="1"/>
</dbReference>
<keyword evidence="5 11" id="KW-0479">Metal-binding</keyword>
<evidence type="ECO:0000313" key="14">
    <source>
        <dbReference type="Proteomes" id="UP001221757"/>
    </source>
</evidence>
<comment type="caution">
    <text evidence="13">The sequence shown here is derived from an EMBL/GenBank/DDBJ whole genome shotgun (WGS) entry which is preliminary data.</text>
</comment>
<protein>
    <recommendedName>
        <fullName evidence="12">Extracellular metalloproteinase</fullName>
        <ecNumber evidence="12">3.4.24.-</ecNumber>
    </recommendedName>
    <alternativeName>
        <fullName evidence="12">Fungalysin</fullName>
    </alternativeName>
</protein>
<comment type="similarity">
    <text evidence="2 12">Belongs to the peptidase M36 family.</text>
</comment>
<sequence length="582" mass="62820">MFFIPLALLLVNVLVPGSTAERPAHLGRRTSASGSYFPPSTYQTFEGGVDHPLARRDGSLADTASAYIEAQLNVNASSVKFKSGYSGDVAQYAYIKQQHNNISFANAVANVALKNGKVVSFGHSFVKPSTIASSTPAISIESAITAAEQALDGTYNKIPTALEYLVQADNSLALVYVIQVQNKEKKTWYESFVDAHSGKFVSSINLVANAAYRVLPIFKQDLTEGFEFLVDPQDPVSSPLGWHNNGKTASNDTSGNNALVYLDQDQSDTTVQSAPGLVFNYTQDPTVSPSEQVNTDAARTNVFYILNTMHDMAYKYGFTEAAFNFQQTNIQGGGLGGDRVLASVQNSEGTDNADFATPPDGQSGQMNMYLWDLTDPMRDGGLENDIVVHETTHGITNRMTGGGTGRCLQIVESGGMGEGWSDAMADWTEQVAAPIADFTLGSYVDGGVPIRSKPYSTNSTTNPYTYSTILTLSEVHDIGEVWANMLHNVHAALVDAHGFSKTARTDPSGSEGNVVFLHLFIDALALQPCQPDFLQARDAIIQADQNRYAGANKCILWKAWASRGLGFKAFDYTDDFSVPSGC</sequence>
<dbReference type="AlphaFoldDB" id="A0AAD7CP27"/>
<dbReference type="CDD" id="cd09596">
    <property type="entry name" value="M36"/>
    <property type="match status" value="1"/>
</dbReference>
<dbReference type="Gene3D" id="1.10.390.10">
    <property type="entry name" value="Neutral Protease Domain 2"/>
    <property type="match status" value="1"/>
</dbReference>
<evidence type="ECO:0000256" key="1">
    <source>
        <dbReference type="ARBA" id="ARBA00004613"/>
    </source>
</evidence>
<dbReference type="EC" id="3.4.24.-" evidence="12"/>
<name>A0AAD7CP27_MYCRO</name>
<feature type="binding site" evidence="11">
    <location>
        <position position="418"/>
    </location>
    <ligand>
        <name>Zn(2+)</name>
        <dbReference type="ChEBI" id="CHEBI:29105"/>
        <note>catalytic</note>
    </ligand>
</feature>
<dbReference type="Proteomes" id="UP001221757">
    <property type="component" value="Unassembled WGS sequence"/>
</dbReference>
<dbReference type="Gene3D" id="3.10.170.10">
    <property type="match status" value="1"/>
</dbReference>
<proteinExistence type="inferred from homology"/>
<evidence type="ECO:0000256" key="5">
    <source>
        <dbReference type="ARBA" id="ARBA00022723"/>
    </source>
</evidence>
<keyword evidence="3 12" id="KW-0964">Secreted</keyword>
<evidence type="ECO:0000256" key="9">
    <source>
        <dbReference type="ARBA" id="ARBA00023145"/>
    </source>
</evidence>
<organism evidence="13 14">
    <name type="scientific">Mycena rosella</name>
    <name type="common">Pink bonnet</name>
    <name type="synonym">Agaricus rosellus</name>
    <dbReference type="NCBI Taxonomy" id="1033263"/>
    <lineage>
        <taxon>Eukaryota</taxon>
        <taxon>Fungi</taxon>
        <taxon>Dikarya</taxon>
        <taxon>Basidiomycota</taxon>
        <taxon>Agaricomycotina</taxon>
        <taxon>Agaricomycetes</taxon>
        <taxon>Agaricomycetidae</taxon>
        <taxon>Agaricales</taxon>
        <taxon>Marasmiineae</taxon>
        <taxon>Mycenaceae</taxon>
        <taxon>Mycena</taxon>
    </lineage>
</organism>
<dbReference type="InterPro" id="IPR050371">
    <property type="entry name" value="Fungal_virulence_M36"/>
</dbReference>
<evidence type="ECO:0000256" key="4">
    <source>
        <dbReference type="ARBA" id="ARBA00022670"/>
    </source>
</evidence>
<evidence type="ECO:0000256" key="6">
    <source>
        <dbReference type="ARBA" id="ARBA00022801"/>
    </source>
</evidence>
<keyword evidence="12" id="KW-0732">Signal</keyword>
<dbReference type="PANTHER" id="PTHR33478:SF1">
    <property type="entry name" value="EXTRACELLULAR METALLOPROTEINASE MEP"/>
    <property type="match status" value="1"/>
</dbReference>
<gene>
    <name evidence="13" type="ORF">B0H17DRAFT_993154</name>
</gene>
<evidence type="ECO:0000256" key="3">
    <source>
        <dbReference type="ARBA" id="ARBA00022525"/>
    </source>
</evidence>
<keyword evidence="4 12" id="KW-0645">Protease</keyword>
<keyword evidence="8 12" id="KW-0482">Metalloprotease</keyword>
<reference evidence="13" key="1">
    <citation type="submission" date="2023-03" db="EMBL/GenBank/DDBJ databases">
        <title>Massive genome expansion in bonnet fungi (Mycena s.s.) driven by repeated elements and novel gene families across ecological guilds.</title>
        <authorList>
            <consortium name="Lawrence Berkeley National Laboratory"/>
            <person name="Harder C.B."/>
            <person name="Miyauchi S."/>
            <person name="Viragh M."/>
            <person name="Kuo A."/>
            <person name="Thoen E."/>
            <person name="Andreopoulos B."/>
            <person name="Lu D."/>
            <person name="Skrede I."/>
            <person name="Drula E."/>
            <person name="Henrissat B."/>
            <person name="Morin E."/>
            <person name="Kohler A."/>
            <person name="Barry K."/>
            <person name="LaButti K."/>
            <person name="Morin E."/>
            <person name="Salamov A."/>
            <person name="Lipzen A."/>
            <person name="Mereny Z."/>
            <person name="Hegedus B."/>
            <person name="Baldrian P."/>
            <person name="Stursova M."/>
            <person name="Weitz H."/>
            <person name="Taylor A."/>
            <person name="Grigoriev I.V."/>
            <person name="Nagy L.G."/>
            <person name="Martin F."/>
            <person name="Kauserud H."/>
        </authorList>
    </citation>
    <scope>NUCLEOTIDE SEQUENCE</scope>
    <source>
        <strain evidence="13">CBHHK067</strain>
    </source>
</reference>
<dbReference type="GO" id="GO:0005615">
    <property type="term" value="C:extracellular space"/>
    <property type="evidence" value="ECO:0007669"/>
    <property type="project" value="InterPro"/>
</dbReference>
<feature type="chain" id="PRO_5041780456" description="Extracellular metalloproteinase" evidence="12">
    <location>
        <begin position="21"/>
        <end position="582"/>
    </location>
</feature>
<feature type="active site" evidence="10">
    <location>
        <position position="390"/>
    </location>
</feature>
<dbReference type="Pfam" id="PF02128">
    <property type="entry name" value="Peptidase_M36"/>
    <property type="match status" value="1"/>
</dbReference>
<evidence type="ECO:0000256" key="2">
    <source>
        <dbReference type="ARBA" id="ARBA00006006"/>
    </source>
</evidence>
<keyword evidence="9 12" id="KW-0865">Zymogen</keyword>
<dbReference type="InterPro" id="IPR001842">
    <property type="entry name" value="Peptidase_M36"/>
</dbReference>
<dbReference type="EMBL" id="JARKIE010000309">
    <property type="protein sequence ID" value="KAJ7655472.1"/>
    <property type="molecule type" value="Genomic_DNA"/>
</dbReference>
<dbReference type="GO" id="GO:0006508">
    <property type="term" value="P:proteolysis"/>
    <property type="evidence" value="ECO:0007669"/>
    <property type="project" value="UniProtKB-KW"/>
</dbReference>
<keyword evidence="7 11" id="KW-0862">Zinc</keyword>
<keyword evidence="14" id="KW-1185">Reference proteome</keyword>
<feature type="signal peptide" evidence="12">
    <location>
        <begin position="1"/>
        <end position="20"/>
    </location>
</feature>